<name>A0AAV2GNG8_9ROSI</name>
<proteinExistence type="predicted"/>
<accession>A0AAV2GNG8</accession>
<evidence type="ECO:0000313" key="2">
    <source>
        <dbReference type="EMBL" id="CAL1411787.1"/>
    </source>
</evidence>
<sequence length="85" mass="9270">MAATDLGGGRGIQWTSSFLLAPRVWLAKIGGVVRQSRAKASRSRLAAEHQMVAMMNNSTKEAIVKQRREMEEYNNSCDAAAETSA</sequence>
<keyword evidence="1" id="KW-0175">Coiled coil</keyword>
<reference evidence="2 3" key="1">
    <citation type="submission" date="2024-04" db="EMBL/GenBank/DDBJ databases">
        <authorList>
            <person name="Fracassetti M."/>
        </authorList>
    </citation>
    <scope>NUCLEOTIDE SEQUENCE [LARGE SCALE GENOMIC DNA]</scope>
</reference>
<keyword evidence="3" id="KW-1185">Reference proteome</keyword>
<dbReference type="AlphaFoldDB" id="A0AAV2GNG8"/>
<protein>
    <submittedName>
        <fullName evidence="2">Uncharacterized protein</fullName>
    </submittedName>
</protein>
<evidence type="ECO:0000256" key="1">
    <source>
        <dbReference type="SAM" id="Coils"/>
    </source>
</evidence>
<evidence type="ECO:0000313" key="3">
    <source>
        <dbReference type="Proteomes" id="UP001497516"/>
    </source>
</evidence>
<gene>
    <name evidence="2" type="ORF">LTRI10_LOCUS51123</name>
</gene>
<dbReference type="EMBL" id="OZ034822">
    <property type="protein sequence ID" value="CAL1411787.1"/>
    <property type="molecule type" value="Genomic_DNA"/>
</dbReference>
<dbReference type="Proteomes" id="UP001497516">
    <property type="component" value="Chromosome 9"/>
</dbReference>
<feature type="coiled-coil region" evidence="1">
    <location>
        <begin position="56"/>
        <end position="83"/>
    </location>
</feature>
<organism evidence="2 3">
    <name type="scientific">Linum trigynum</name>
    <dbReference type="NCBI Taxonomy" id="586398"/>
    <lineage>
        <taxon>Eukaryota</taxon>
        <taxon>Viridiplantae</taxon>
        <taxon>Streptophyta</taxon>
        <taxon>Embryophyta</taxon>
        <taxon>Tracheophyta</taxon>
        <taxon>Spermatophyta</taxon>
        <taxon>Magnoliopsida</taxon>
        <taxon>eudicotyledons</taxon>
        <taxon>Gunneridae</taxon>
        <taxon>Pentapetalae</taxon>
        <taxon>rosids</taxon>
        <taxon>fabids</taxon>
        <taxon>Malpighiales</taxon>
        <taxon>Linaceae</taxon>
        <taxon>Linum</taxon>
    </lineage>
</organism>